<dbReference type="Pfam" id="PF07278">
    <property type="entry name" value="DUF1441"/>
    <property type="match status" value="1"/>
</dbReference>
<dbReference type="Proteomes" id="UP001499988">
    <property type="component" value="Unassembled WGS sequence"/>
</dbReference>
<proteinExistence type="predicted"/>
<name>A0ABP9EK65_9GAMM</name>
<comment type="caution">
    <text evidence="1">The sequence shown here is derived from an EMBL/GenBank/DDBJ whole genome shotgun (WGS) entry which is preliminary data.</text>
</comment>
<evidence type="ECO:0000313" key="1">
    <source>
        <dbReference type="EMBL" id="GAA4879888.1"/>
    </source>
</evidence>
<accession>A0ABP9EK65</accession>
<dbReference type="InterPro" id="IPR009901">
    <property type="entry name" value="Phage_VT1-Sakai_H0025"/>
</dbReference>
<protein>
    <submittedName>
        <fullName evidence="1">DUF1441 family protein</fullName>
    </submittedName>
</protein>
<organism evidence="1 2">
    <name type="scientific">Ferrimonas pelagia</name>
    <dbReference type="NCBI Taxonomy" id="1177826"/>
    <lineage>
        <taxon>Bacteria</taxon>
        <taxon>Pseudomonadati</taxon>
        <taxon>Pseudomonadota</taxon>
        <taxon>Gammaproteobacteria</taxon>
        <taxon>Alteromonadales</taxon>
        <taxon>Ferrimonadaceae</taxon>
        <taxon>Ferrimonas</taxon>
    </lineage>
</organism>
<dbReference type="RefSeq" id="WP_345334492.1">
    <property type="nucleotide sequence ID" value="NZ_BAABJZ010000016.1"/>
</dbReference>
<sequence>MAKDVSTDPATMLWSISKLAIAFGMDRRTVSKRLDGAPAAGVERGAKVFKLAVAARALFGKSEAAGDQVDPDKLEPQDRLAYYKSERERLQYETEISQLMPDPLHRAELAKFAKVMVLELETLPDKLERDCGLPPSAVSKVQTMVDDVRNAMAEAIIHADELEEENA</sequence>
<dbReference type="EMBL" id="BAABJZ010000016">
    <property type="protein sequence ID" value="GAA4879888.1"/>
    <property type="molecule type" value="Genomic_DNA"/>
</dbReference>
<reference evidence="2" key="1">
    <citation type="journal article" date="2019" name="Int. J. Syst. Evol. Microbiol.">
        <title>The Global Catalogue of Microorganisms (GCM) 10K type strain sequencing project: providing services to taxonomists for standard genome sequencing and annotation.</title>
        <authorList>
            <consortium name="The Broad Institute Genomics Platform"/>
            <consortium name="The Broad Institute Genome Sequencing Center for Infectious Disease"/>
            <person name="Wu L."/>
            <person name="Ma J."/>
        </authorList>
    </citation>
    <scope>NUCLEOTIDE SEQUENCE [LARGE SCALE GENOMIC DNA]</scope>
    <source>
        <strain evidence="2">JCM 18401</strain>
    </source>
</reference>
<gene>
    <name evidence="1" type="ORF">GCM10023333_12500</name>
</gene>
<keyword evidence="2" id="KW-1185">Reference proteome</keyword>
<evidence type="ECO:0000313" key="2">
    <source>
        <dbReference type="Proteomes" id="UP001499988"/>
    </source>
</evidence>